<evidence type="ECO:0000313" key="5">
    <source>
        <dbReference type="Proteomes" id="UP000323594"/>
    </source>
</evidence>
<reference evidence="2" key="1">
    <citation type="submission" date="2015-01" db="EMBL/GenBank/DDBJ databases">
        <authorList>
            <person name="Xiang T."/>
            <person name="Song Y."/>
            <person name="Huang L."/>
            <person name="Wang B."/>
            <person name="Wu P."/>
        </authorList>
    </citation>
    <scope>NUCLEOTIDE SEQUENCE [LARGE SCALE GENOMIC DNA]</scope>
    <source>
        <strain evidence="2">V1</strain>
    </source>
</reference>
<reference evidence="4" key="2">
    <citation type="submission" date="2015-01" db="EMBL/GenBank/DDBJ databases">
        <authorList>
            <person name="Manzoor Shahid"/>
            <person name="Zubair Saima"/>
        </authorList>
    </citation>
    <scope>NUCLEOTIDE SEQUENCE [LARGE SCALE GENOMIC DNA]</scope>
    <source>
        <strain evidence="4">V1</strain>
    </source>
</reference>
<name>A0A0B7GR82_TREPH</name>
<feature type="signal peptide" evidence="1">
    <location>
        <begin position="1"/>
        <end position="24"/>
    </location>
</feature>
<keyword evidence="4" id="KW-1185">Reference proteome</keyword>
<dbReference type="GeneID" id="57753850"/>
<feature type="chain" id="PRO_5041521646" description="Lipoprotein" evidence="1">
    <location>
        <begin position="25"/>
        <end position="239"/>
    </location>
</feature>
<organism evidence="2 4">
    <name type="scientific">Treponema phagedenis</name>
    <dbReference type="NCBI Taxonomy" id="162"/>
    <lineage>
        <taxon>Bacteria</taxon>
        <taxon>Pseudomonadati</taxon>
        <taxon>Spirochaetota</taxon>
        <taxon>Spirochaetia</taxon>
        <taxon>Spirochaetales</taxon>
        <taxon>Treponemataceae</taxon>
        <taxon>Treponema</taxon>
    </lineage>
</organism>
<keyword evidence="1" id="KW-0732">Signal</keyword>
<accession>A0A0B7GR82</accession>
<dbReference type="PROSITE" id="PS51257">
    <property type="entry name" value="PROKAR_LIPOPROTEIN"/>
    <property type="match status" value="1"/>
</dbReference>
<evidence type="ECO:0000313" key="3">
    <source>
        <dbReference type="EMBL" id="QEJ97593.1"/>
    </source>
</evidence>
<gene>
    <name evidence="3" type="ORF">FUT82_06000</name>
    <name evidence="2" type="ORF">TPHV1_120087</name>
</gene>
<dbReference type="EMBL" id="CP042817">
    <property type="protein sequence ID" value="QEJ97593.1"/>
    <property type="molecule type" value="Genomic_DNA"/>
</dbReference>
<sequence length="239" mass="26636">MRRLFFSFMVSVTILLVFSGCAPRAEIKVFPNGNASMKIKIIPGKTTEEVLVRFAQMSDTQENKDSIFDIPDIKENLVKQGFTVRALEKKSFAGLEADIGARWNQSLIKSVLNTKKGTIDFHLAPEDLKEIHALLPDESKEYADLLMAPVFTGEELSVDEYKAVVFSAYGEKIAKELTQSSFDFTIRCPGKVQTASIEPVGKVTYQKNADTVKAVVPLVDILTLKEKVNVHIEYKPSSN</sequence>
<proteinExistence type="predicted"/>
<dbReference type="AlphaFoldDB" id="A0A0B7GR82"/>
<evidence type="ECO:0000313" key="2">
    <source>
        <dbReference type="EMBL" id="CEM60958.1"/>
    </source>
</evidence>
<dbReference type="Proteomes" id="UP000323594">
    <property type="component" value="Chromosome"/>
</dbReference>
<dbReference type="RefSeq" id="WP_044634368.1">
    <property type="nucleotide sequence ID" value="NZ_CDNC01000004.1"/>
</dbReference>
<evidence type="ECO:0000256" key="1">
    <source>
        <dbReference type="SAM" id="SignalP"/>
    </source>
</evidence>
<dbReference type="EMBL" id="CDNC01000004">
    <property type="protein sequence ID" value="CEM60958.1"/>
    <property type="molecule type" value="Genomic_DNA"/>
</dbReference>
<evidence type="ECO:0008006" key="6">
    <source>
        <dbReference type="Google" id="ProtNLM"/>
    </source>
</evidence>
<reference evidence="3 5" key="3">
    <citation type="submission" date="2019-08" db="EMBL/GenBank/DDBJ databases">
        <authorList>
            <person name="Kuhnert P."/>
        </authorList>
    </citation>
    <scope>NUCLEOTIDE SEQUENCE [LARGE SCALE GENOMIC DNA]</scope>
    <source>
        <strain evidence="3 5">B36.5</strain>
    </source>
</reference>
<evidence type="ECO:0000313" key="4">
    <source>
        <dbReference type="Proteomes" id="UP000042527"/>
    </source>
</evidence>
<protein>
    <recommendedName>
        <fullName evidence="6">Lipoprotein</fullName>
    </recommendedName>
</protein>
<dbReference type="Proteomes" id="UP000042527">
    <property type="component" value="Unassembled WGS sequence"/>
</dbReference>
<dbReference type="OrthoDB" id="361534at2"/>